<reference evidence="2 3" key="1">
    <citation type="submission" date="2019-10" db="EMBL/GenBank/DDBJ databases">
        <title>Complete genome sequences for adaption low water activity.</title>
        <authorList>
            <person name="Zhao L."/>
            <person name="Zhong J."/>
        </authorList>
    </citation>
    <scope>NUCLEOTIDE SEQUENCE [LARGE SCALE GENOMIC DNA]</scope>
    <source>
        <strain evidence="2 3">FDU301</strain>
        <plasmid evidence="3">pfdu301a</plasmid>
    </source>
</reference>
<name>A0A6M6EAW1_PRIMG</name>
<protein>
    <submittedName>
        <fullName evidence="2">Uncharacterized protein</fullName>
    </submittedName>
</protein>
<accession>A0A6M6EAW1</accession>
<evidence type="ECO:0000313" key="3">
    <source>
        <dbReference type="Proteomes" id="UP000501076"/>
    </source>
</evidence>
<dbReference type="AlphaFoldDB" id="A0A6M6EAW1"/>
<feature type="transmembrane region" description="Helical" evidence="1">
    <location>
        <begin position="9"/>
        <end position="28"/>
    </location>
</feature>
<keyword evidence="1" id="KW-0812">Transmembrane</keyword>
<dbReference type="EMBL" id="CP045273">
    <property type="protein sequence ID" value="QJX80695.1"/>
    <property type="molecule type" value="Genomic_DNA"/>
</dbReference>
<sequence length="267" mass="31077">MKIFKKTSPLWTIIVVVGLLFLIIQSFYVDHNYAKTQNVADFPINKTIFFTVKEHQFTIHKKGFDSLNESLKLWEYDKKDNNVYLREEALMPTQYTPLMVIYDRGEDTYEKQENMVPVSSFPFSFKNAGTSLQVNQVDKNGKVYFQYQDKELSLNSGDTYRLPYFDGYRLKMVTIKNHGLFSSKQFRVQKTGTYVKKIDSKNIEIQAESKADNAETIYVKGYKLPKVSKGAIVSYSFYKEQQGNGLTRKVLTDFKVLEQPTDTKKDK</sequence>
<dbReference type="RefSeq" id="WP_171778690.1">
    <property type="nucleotide sequence ID" value="NZ_CP045273.1"/>
</dbReference>
<dbReference type="Proteomes" id="UP000501076">
    <property type="component" value="Plasmid pFDU301A"/>
</dbReference>
<gene>
    <name evidence="2" type="ORF">FDZ14_31900</name>
</gene>
<keyword evidence="1" id="KW-1133">Transmembrane helix</keyword>
<keyword evidence="1" id="KW-0472">Membrane</keyword>
<proteinExistence type="predicted"/>
<organism evidence="2 3">
    <name type="scientific">Priestia megaterium</name>
    <name type="common">Bacillus megaterium</name>
    <dbReference type="NCBI Taxonomy" id="1404"/>
    <lineage>
        <taxon>Bacteria</taxon>
        <taxon>Bacillati</taxon>
        <taxon>Bacillota</taxon>
        <taxon>Bacilli</taxon>
        <taxon>Bacillales</taxon>
        <taxon>Bacillaceae</taxon>
        <taxon>Priestia</taxon>
    </lineage>
</organism>
<keyword evidence="2" id="KW-0614">Plasmid</keyword>
<evidence type="ECO:0000256" key="1">
    <source>
        <dbReference type="SAM" id="Phobius"/>
    </source>
</evidence>
<evidence type="ECO:0000313" key="2">
    <source>
        <dbReference type="EMBL" id="QJX80695.1"/>
    </source>
</evidence>
<geneLocation type="plasmid" evidence="3">
    <name>pfdu301a</name>
</geneLocation>